<evidence type="ECO:0000256" key="2">
    <source>
        <dbReference type="ARBA" id="ARBA00022448"/>
    </source>
</evidence>
<dbReference type="InterPro" id="IPR003816">
    <property type="entry name" value="Nitrate_red_gam"/>
</dbReference>
<evidence type="ECO:0000256" key="12">
    <source>
        <dbReference type="ARBA" id="ARBA00023136"/>
    </source>
</evidence>
<keyword evidence="3" id="KW-1003">Cell membrane</keyword>
<evidence type="ECO:0000313" key="15">
    <source>
        <dbReference type="EMBL" id="NKE43804.1"/>
    </source>
</evidence>
<dbReference type="NCBIfam" id="TIGR00351">
    <property type="entry name" value="narI"/>
    <property type="match status" value="1"/>
</dbReference>
<dbReference type="InterPro" id="IPR051936">
    <property type="entry name" value="Heme-iron_electron_transfer"/>
</dbReference>
<keyword evidence="16" id="KW-1185">Reference proteome</keyword>
<keyword evidence="10" id="KW-0408">Iron</keyword>
<dbReference type="Proteomes" id="UP000765160">
    <property type="component" value="Unassembled WGS sequence"/>
</dbReference>
<name>A0ABX1EW48_9PROT</name>
<evidence type="ECO:0000256" key="7">
    <source>
        <dbReference type="ARBA" id="ARBA00022982"/>
    </source>
</evidence>
<proteinExistence type="predicted"/>
<feature type="transmembrane region" description="Helical" evidence="13">
    <location>
        <begin position="49"/>
        <end position="69"/>
    </location>
</feature>
<dbReference type="InterPro" id="IPR023234">
    <property type="entry name" value="NarG-like_domain"/>
</dbReference>
<comment type="caution">
    <text evidence="15">The sequence shown here is derived from an EMBL/GenBank/DDBJ whole genome shotgun (WGS) entry which is preliminary data.</text>
</comment>
<keyword evidence="2" id="KW-0813">Transport</keyword>
<reference evidence="15 16" key="1">
    <citation type="submission" date="2020-03" db="EMBL/GenBank/DDBJ databases">
        <title>Roseomonas selenitidurans sp. nov. isolated from soil.</title>
        <authorList>
            <person name="Liu H."/>
        </authorList>
    </citation>
    <scope>NUCLEOTIDE SEQUENCE [LARGE SCALE GENOMIC DNA]</scope>
    <source>
        <strain evidence="15 16">JCM 15073</strain>
    </source>
</reference>
<evidence type="ECO:0000256" key="4">
    <source>
        <dbReference type="ARBA" id="ARBA00022617"/>
    </source>
</evidence>
<evidence type="ECO:0000256" key="1">
    <source>
        <dbReference type="ARBA" id="ARBA00004651"/>
    </source>
</evidence>
<keyword evidence="11" id="KW-0534">Nitrate assimilation</keyword>
<feature type="transmembrane region" description="Helical" evidence="13">
    <location>
        <begin position="130"/>
        <end position="149"/>
    </location>
</feature>
<sequence>MSGYLNHLAFGIFPYVAIAILLLGSLIRFEREQYSWRSGSSQLLRRSQLMVGSICFHVGILFLLAGHTIGLLTPHVLYELVITAPQKQLLAIVSGGAAGALCFVGLTMLLHRRLFDARIRATSSMADIAILALLWLQLVLGLLTIPFSLGHLDGHVMIQLSEWAQGIVTFRGDASSHLLGVAPVFKAHILLGLTLFVAFPFSRLVHIWSAPVGYVLRPYQLVRRHGRNARVV</sequence>
<gene>
    <name evidence="15" type="primary">narI</name>
    <name evidence="15" type="ORF">HB662_03375</name>
</gene>
<dbReference type="Gene3D" id="1.20.950.20">
    <property type="entry name" value="Transmembrane di-heme cytochromes, Chain C"/>
    <property type="match status" value="1"/>
</dbReference>
<evidence type="ECO:0000256" key="3">
    <source>
        <dbReference type="ARBA" id="ARBA00022475"/>
    </source>
</evidence>
<dbReference type="InterPro" id="IPR036197">
    <property type="entry name" value="NarG-like_sf"/>
</dbReference>
<evidence type="ECO:0000256" key="8">
    <source>
        <dbReference type="ARBA" id="ARBA00022989"/>
    </source>
</evidence>
<evidence type="ECO:0000256" key="10">
    <source>
        <dbReference type="ARBA" id="ARBA00023004"/>
    </source>
</evidence>
<evidence type="ECO:0000256" key="6">
    <source>
        <dbReference type="ARBA" id="ARBA00022723"/>
    </source>
</evidence>
<keyword evidence="6" id="KW-0479">Metal-binding</keyword>
<keyword evidence="12 13" id="KW-0472">Membrane</keyword>
<protein>
    <submittedName>
        <fullName evidence="15">Respiratory nitrate reductase subunit gamma</fullName>
        <ecNumber evidence="15">1.7.99.4</ecNumber>
    </submittedName>
</protein>
<organism evidence="15 16">
    <name type="scientific">Falsiroseomonas frigidaquae</name>
    <dbReference type="NCBI Taxonomy" id="487318"/>
    <lineage>
        <taxon>Bacteria</taxon>
        <taxon>Pseudomonadati</taxon>
        <taxon>Pseudomonadota</taxon>
        <taxon>Alphaproteobacteria</taxon>
        <taxon>Acetobacterales</taxon>
        <taxon>Roseomonadaceae</taxon>
        <taxon>Falsiroseomonas</taxon>
    </lineage>
</organism>
<evidence type="ECO:0000256" key="5">
    <source>
        <dbReference type="ARBA" id="ARBA00022692"/>
    </source>
</evidence>
<evidence type="ECO:0000256" key="13">
    <source>
        <dbReference type="SAM" id="Phobius"/>
    </source>
</evidence>
<keyword evidence="5 13" id="KW-0812">Transmembrane</keyword>
<keyword evidence="7" id="KW-0249">Electron transport</keyword>
<dbReference type="RefSeq" id="WP_168047114.1">
    <property type="nucleotide sequence ID" value="NZ_JAATJR010000001.1"/>
</dbReference>
<dbReference type="EMBL" id="JAAVTX010000001">
    <property type="protein sequence ID" value="NKE43804.1"/>
    <property type="molecule type" value="Genomic_DNA"/>
</dbReference>
<feature type="transmembrane region" description="Helical" evidence="13">
    <location>
        <begin position="189"/>
        <end position="216"/>
    </location>
</feature>
<dbReference type="SUPFAM" id="SSF103501">
    <property type="entry name" value="Respiratory nitrate reductase 1 gamma chain"/>
    <property type="match status" value="1"/>
</dbReference>
<dbReference type="GO" id="GO:0016491">
    <property type="term" value="F:oxidoreductase activity"/>
    <property type="evidence" value="ECO:0007669"/>
    <property type="project" value="UniProtKB-KW"/>
</dbReference>
<evidence type="ECO:0000256" key="11">
    <source>
        <dbReference type="ARBA" id="ARBA00023063"/>
    </source>
</evidence>
<evidence type="ECO:0000259" key="14">
    <source>
        <dbReference type="Pfam" id="PF02665"/>
    </source>
</evidence>
<keyword evidence="8 13" id="KW-1133">Transmembrane helix</keyword>
<dbReference type="PANTHER" id="PTHR30598:SF3">
    <property type="entry name" value="RESPIRATORY NITRATE REDUCTASE 1 GAMMA CHAIN"/>
    <property type="match status" value="1"/>
</dbReference>
<evidence type="ECO:0000256" key="9">
    <source>
        <dbReference type="ARBA" id="ARBA00023002"/>
    </source>
</evidence>
<dbReference type="Pfam" id="PF02665">
    <property type="entry name" value="Nitrate_red_gam"/>
    <property type="match status" value="1"/>
</dbReference>
<keyword evidence="9 15" id="KW-0560">Oxidoreductase</keyword>
<keyword evidence="4" id="KW-0349">Heme</keyword>
<feature type="domain" description="NarG-like" evidence="14">
    <location>
        <begin position="6"/>
        <end position="224"/>
    </location>
</feature>
<feature type="transmembrane region" description="Helical" evidence="13">
    <location>
        <begin position="89"/>
        <end position="110"/>
    </location>
</feature>
<feature type="transmembrane region" description="Helical" evidence="13">
    <location>
        <begin position="12"/>
        <end position="29"/>
    </location>
</feature>
<dbReference type="PANTHER" id="PTHR30598">
    <property type="entry name" value="NITRATE REDUCTASE PRIVATE CHAPERONE, REDOX ENZYME MATURATION PROTEIN REMP FAMILY"/>
    <property type="match status" value="1"/>
</dbReference>
<dbReference type="EC" id="1.7.99.4" evidence="15"/>
<accession>A0ABX1EW48</accession>
<comment type="subcellular location">
    <subcellularLocation>
        <location evidence="1">Cell membrane</location>
        <topology evidence="1">Multi-pass membrane protein</topology>
    </subcellularLocation>
</comment>
<evidence type="ECO:0000313" key="16">
    <source>
        <dbReference type="Proteomes" id="UP000765160"/>
    </source>
</evidence>